<dbReference type="InterPro" id="IPR004095">
    <property type="entry name" value="TGS"/>
</dbReference>
<dbReference type="InterPro" id="IPR013646">
    <property type="entry name" value="YGR210-like_G4"/>
</dbReference>
<dbReference type="PANTHER" id="PTHR23305:SF1">
    <property type="entry name" value="OBG-TYPE G DOMAIN-CONTAINING PROTEIN"/>
    <property type="match status" value="1"/>
</dbReference>
<feature type="domain" description="TGS" evidence="4">
    <location>
        <begin position="320"/>
        <end position="396"/>
    </location>
</feature>
<dbReference type="InterPro" id="IPR012675">
    <property type="entry name" value="Beta-grasp_dom_sf"/>
</dbReference>
<dbReference type="Pfam" id="PF08438">
    <property type="entry name" value="YGR210-like_G4"/>
    <property type="match status" value="1"/>
</dbReference>
<dbReference type="EMBL" id="LHXX01000032">
    <property type="protein sequence ID" value="KXB01948.1"/>
    <property type="molecule type" value="Genomic_DNA"/>
</dbReference>
<keyword evidence="6" id="KW-1185">Reference proteome</keyword>
<dbReference type="PROSITE" id="PS51710">
    <property type="entry name" value="G_OBG"/>
    <property type="match status" value="1"/>
</dbReference>
<evidence type="ECO:0000259" key="3">
    <source>
        <dbReference type="PROSITE" id="PS51710"/>
    </source>
</evidence>
<dbReference type="InterPro" id="IPR031167">
    <property type="entry name" value="G_OBG"/>
</dbReference>
<dbReference type="GO" id="GO:0005525">
    <property type="term" value="F:GTP binding"/>
    <property type="evidence" value="ECO:0007669"/>
    <property type="project" value="InterPro"/>
</dbReference>
<dbReference type="FunFam" id="3.10.20.30:FF:000002">
    <property type="entry name" value="GTP pyrophosphokinase (RelA/SpoT)"/>
    <property type="match status" value="1"/>
</dbReference>
<dbReference type="Proteomes" id="UP000070400">
    <property type="component" value="Unassembled WGS sequence"/>
</dbReference>
<evidence type="ECO:0000256" key="1">
    <source>
        <dbReference type="ARBA" id="ARBA00007476"/>
    </source>
</evidence>
<dbReference type="Pfam" id="PF01926">
    <property type="entry name" value="MMR_HSR1"/>
    <property type="match status" value="1"/>
</dbReference>
<dbReference type="GO" id="GO:0016887">
    <property type="term" value="F:ATP hydrolysis activity"/>
    <property type="evidence" value="ECO:0007669"/>
    <property type="project" value="TreeGrafter"/>
</dbReference>
<dbReference type="GO" id="GO:0005737">
    <property type="term" value="C:cytoplasm"/>
    <property type="evidence" value="ECO:0007669"/>
    <property type="project" value="TreeGrafter"/>
</dbReference>
<accession>A0A133V672</accession>
<comment type="caution">
    <text evidence="5">The sequence shown here is derived from an EMBL/GenBank/DDBJ whole genome shotgun (WGS) entry which is preliminary data.</text>
</comment>
<feature type="domain" description="OBG-type G" evidence="3">
    <location>
        <begin position="2"/>
        <end position="270"/>
    </location>
</feature>
<dbReference type="CDD" id="cd01899">
    <property type="entry name" value="Ygr210"/>
    <property type="match status" value="1"/>
</dbReference>
<gene>
    <name evidence="5" type="primary">ychF</name>
    <name evidence="5" type="ORF">AKJ43_02815</name>
</gene>
<dbReference type="SUPFAM" id="SSF52540">
    <property type="entry name" value="P-loop containing nucleoside triphosphate hydrolases"/>
    <property type="match status" value="1"/>
</dbReference>
<dbReference type="NCBIfam" id="NF007171">
    <property type="entry name" value="PRK09602.1"/>
    <property type="match status" value="1"/>
</dbReference>
<dbReference type="InterPro" id="IPR006073">
    <property type="entry name" value="GTP-bd"/>
</dbReference>
<dbReference type="Gene3D" id="3.40.50.300">
    <property type="entry name" value="P-loop containing nucleotide triphosphate hydrolases"/>
    <property type="match status" value="1"/>
</dbReference>
<dbReference type="Gene3D" id="3.10.20.30">
    <property type="match status" value="1"/>
</dbReference>
<keyword evidence="2" id="KW-0547">Nucleotide-binding</keyword>
<sequence>MLELGLVGKPNTGKSTFFNAATLSDAPTAGYPFTTVDANIGVTYVRNKCPCQEFGVECNPQNSKCVGGTRYVPVRIIDVAGLVEGAYKGKGLGNQFLDNLRRAGALIHLIDAAGATDGDGKPCPPGTHDPVEDVGFLENEIDRWLHSILVKGWPRFARKIRLEGRSLSRSVAERLSGLEIKRHHVLTALRSVGLDRESPDEWSKEDLSHFASELRKASKPIMLSANKIDLSVASENVERLSKLGRLTVPTSAESELALRRADERELIKYEPGASGFEILKRGKLSDDQMRALDSIKDLLDKWGSTGVQQVIDEAIYNLLGMMVVYPVDDENRLTDKKGNVLPDAFLVPKDTTAREFAYQIHSDLGDSFIHGIDAKSGRRIGEDYKLKDGDVIRIVAAAGR</sequence>
<proteinExistence type="inferred from homology"/>
<dbReference type="CDD" id="cd01669">
    <property type="entry name" value="TGS_MJ1332_like"/>
    <property type="match status" value="1"/>
</dbReference>
<evidence type="ECO:0000259" key="4">
    <source>
        <dbReference type="PROSITE" id="PS51880"/>
    </source>
</evidence>
<evidence type="ECO:0000256" key="2">
    <source>
        <dbReference type="ARBA" id="ARBA00022741"/>
    </source>
</evidence>
<dbReference type="Pfam" id="PF02824">
    <property type="entry name" value="TGS"/>
    <property type="match status" value="1"/>
</dbReference>
<protein>
    <submittedName>
        <fullName evidence="5">Translation-associated GTPase</fullName>
    </submittedName>
</protein>
<evidence type="ECO:0000313" key="5">
    <source>
        <dbReference type="EMBL" id="KXB01948.1"/>
    </source>
</evidence>
<dbReference type="InterPro" id="IPR027417">
    <property type="entry name" value="P-loop_NTPase"/>
</dbReference>
<dbReference type="PRINTS" id="PR00326">
    <property type="entry name" value="GTP1OBG"/>
</dbReference>
<dbReference type="PROSITE" id="PS51880">
    <property type="entry name" value="TGS"/>
    <property type="match status" value="1"/>
</dbReference>
<dbReference type="Gene3D" id="1.10.8.470">
    <property type="match status" value="1"/>
</dbReference>
<comment type="similarity">
    <text evidence="1">Belongs to the RelA/SpoT family.</text>
</comment>
<name>A0A133V672_9EURY</name>
<dbReference type="PATRIC" id="fig|1698273.3.peg.507"/>
<reference evidence="5 6" key="1">
    <citation type="journal article" date="2016" name="Sci. Rep.">
        <title>Metabolic traits of an uncultured archaeal lineage -MSBL1- from brine pools of the Red Sea.</title>
        <authorList>
            <person name="Mwirichia R."/>
            <person name="Alam I."/>
            <person name="Rashid M."/>
            <person name="Vinu M."/>
            <person name="Ba-Alawi W."/>
            <person name="Anthony Kamau A."/>
            <person name="Kamanda Ngugi D."/>
            <person name="Goker M."/>
            <person name="Klenk H.P."/>
            <person name="Bajic V."/>
            <person name="Stingl U."/>
        </authorList>
    </citation>
    <scope>NUCLEOTIDE SEQUENCE [LARGE SCALE GENOMIC DNA]</scope>
    <source>
        <strain evidence="5">SCGC-AAA261D19</strain>
    </source>
</reference>
<dbReference type="AlphaFoldDB" id="A0A133V672"/>
<dbReference type="SUPFAM" id="SSF81271">
    <property type="entry name" value="TGS-like"/>
    <property type="match status" value="1"/>
</dbReference>
<dbReference type="PANTHER" id="PTHR23305">
    <property type="entry name" value="OBG GTPASE FAMILY"/>
    <property type="match status" value="1"/>
</dbReference>
<evidence type="ECO:0000313" key="6">
    <source>
        <dbReference type="Proteomes" id="UP000070400"/>
    </source>
</evidence>
<dbReference type="InterPro" id="IPR012676">
    <property type="entry name" value="TGS-like"/>
</dbReference>
<organism evidence="5 6">
    <name type="scientific">candidate division MSBL1 archaeon SCGC-AAA261D19</name>
    <dbReference type="NCBI Taxonomy" id="1698273"/>
    <lineage>
        <taxon>Archaea</taxon>
        <taxon>Methanobacteriati</taxon>
        <taxon>Methanobacteriota</taxon>
        <taxon>candidate division MSBL1</taxon>
    </lineage>
</organism>